<dbReference type="Proteomes" id="UP001172684">
    <property type="component" value="Unassembled WGS sequence"/>
</dbReference>
<dbReference type="EMBL" id="JAPDRL010000336">
    <property type="protein sequence ID" value="KAJ9653265.1"/>
    <property type="molecule type" value="Genomic_DNA"/>
</dbReference>
<keyword evidence="4 5" id="KW-0472">Membrane</keyword>
<reference evidence="7" key="1">
    <citation type="submission" date="2022-10" db="EMBL/GenBank/DDBJ databases">
        <title>Culturing micro-colonial fungi from biological soil crusts in the Mojave desert and describing Neophaeococcomyces mojavensis, and introducing the new genera and species Taxawa tesnikishii.</title>
        <authorList>
            <person name="Kurbessoian T."/>
            <person name="Stajich J.E."/>
        </authorList>
    </citation>
    <scope>NUCLEOTIDE SEQUENCE</scope>
    <source>
        <strain evidence="7">TK_1</strain>
    </source>
</reference>
<dbReference type="InterPro" id="IPR013057">
    <property type="entry name" value="AA_transpt_TM"/>
</dbReference>
<name>A0ABQ9NKX7_9PEZI</name>
<comment type="caution">
    <text evidence="7">The sequence shown here is derived from an EMBL/GenBank/DDBJ whole genome shotgun (WGS) entry which is preliminary data.</text>
</comment>
<evidence type="ECO:0000256" key="2">
    <source>
        <dbReference type="ARBA" id="ARBA00022692"/>
    </source>
</evidence>
<comment type="subcellular location">
    <subcellularLocation>
        <location evidence="1">Membrane</location>
    </subcellularLocation>
</comment>
<keyword evidence="3 5" id="KW-1133">Transmembrane helix</keyword>
<accession>A0ABQ9NKX7</accession>
<feature type="domain" description="Amino acid transporter transmembrane" evidence="6">
    <location>
        <begin position="54"/>
        <end position="141"/>
    </location>
</feature>
<evidence type="ECO:0000256" key="4">
    <source>
        <dbReference type="ARBA" id="ARBA00023136"/>
    </source>
</evidence>
<evidence type="ECO:0000256" key="3">
    <source>
        <dbReference type="ARBA" id="ARBA00022989"/>
    </source>
</evidence>
<dbReference type="Pfam" id="PF01490">
    <property type="entry name" value="Aa_trans"/>
    <property type="match status" value="1"/>
</dbReference>
<protein>
    <recommendedName>
        <fullName evidence="6">Amino acid transporter transmembrane domain-containing protein</fullName>
    </recommendedName>
</protein>
<gene>
    <name evidence="7" type="ORF">H2201_009160</name>
</gene>
<evidence type="ECO:0000256" key="5">
    <source>
        <dbReference type="SAM" id="Phobius"/>
    </source>
</evidence>
<proteinExistence type="predicted"/>
<sequence>MHLEHTFAISKTKEDVETLEPIPSQRQGQVEDDHAYAHDAVFGEITEKGPNYRNVGWLGTVALMVKTQIGLGVLSIPAVFDTLGIVPGVICLIVVEIITTWSDYIVGVFKLRHRAVYGIDDACGLMFGSIGRNVFGVAFCLCG</sequence>
<evidence type="ECO:0000259" key="6">
    <source>
        <dbReference type="Pfam" id="PF01490"/>
    </source>
</evidence>
<feature type="transmembrane region" description="Helical" evidence="5">
    <location>
        <begin position="85"/>
        <end position="106"/>
    </location>
</feature>
<keyword evidence="8" id="KW-1185">Reference proteome</keyword>
<evidence type="ECO:0000313" key="7">
    <source>
        <dbReference type="EMBL" id="KAJ9653265.1"/>
    </source>
</evidence>
<evidence type="ECO:0000256" key="1">
    <source>
        <dbReference type="ARBA" id="ARBA00004370"/>
    </source>
</evidence>
<organism evidence="7 8">
    <name type="scientific">Coniosporium apollinis</name>
    <dbReference type="NCBI Taxonomy" id="61459"/>
    <lineage>
        <taxon>Eukaryota</taxon>
        <taxon>Fungi</taxon>
        <taxon>Dikarya</taxon>
        <taxon>Ascomycota</taxon>
        <taxon>Pezizomycotina</taxon>
        <taxon>Dothideomycetes</taxon>
        <taxon>Dothideomycetes incertae sedis</taxon>
        <taxon>Coniosporium</taxon>
    </lineage>
</organism>
<evidence type="ECO:0000313" key="8">
    <source>
        <dbReference type="Proteomes" id="UP001172684"/>
    </source>
</evidence>
<feature type="transmembrane region" description="Helical" evidence="5">
    <location>
        <begin position="55"/>
        <end position="79"/>
    </location>
</feature>
<keyword evidence="2 5" id="KW-0812">Transmembrane</keyword>